<name>A0A178WDC4_ARATH</name>
<dbReference type="EMBL" id="LUHQ01000001">
    <property type="protein sequence ID" value="OAP16417.1"/>
    <property type="molecule type" value="Genomic_DNA"/>
</dbReference>
<gene>
    <name evidence="2" type="ordered locus">AXX17_At1g75050</name>
</gene>
<comment type="caution">
    <text evidence="2">The sequence shown here is derived from an EMBL/GenBank/DDBJ whole genome shotgun (WGS) entry which is preliminary data.</text>
</comment>
<dbReference type="AlphaFoldDB" id="A0A178WDC4"/>
<evidence type="ECO:0000256" key="1">
    <source>
        <dbReference type="SAM" id="MobiDB-lite"/>
    </source>
</evidence>
<evidence type="ECO:0000313" key="2">
    <source>
        <dbReference type="EMBL" id="OAP16417.1"/>
    </source>
</evidence>
<accession>A0A178WDC4</accession>
<reference evidence="3" key="1">
    <citation type="journal article" date="2016" name="Proc. Natl. Acad. Sci. U.S.A.">
        <title>Chromosome-level assembly of Arabidopsis thaliana Ler reveals the extent of translocation and inversion polymorphisms.</title>
        <authorList>
            <person name="Zapata L."/>
            <person name="Ding J."/>
            <person name="Willing E.M."/>
            <person name="Hartwig B."/>
            <person name="Bezdan D."/>
            <person name="Jiao W.B."/>
            <person name="Patel V."/>
            <person name="Velikkakam James G."/>
            <person name="Koornneef M."/>
            <person name="Ossowski S."/>
            <person name="Schneeberger K."/>
        </authorList>
    </citation>
    <scope>NUCLEOTIDE SEQUENCE [LARGE SCALE GENOMIC DNA]</scope>
    <source>
        <strain evidence="3">cv. Landsberg erecta</strain>
    </source>
</reference>
<sequence>MNGLEMMIPEQRNLEDDEERKQRRSDDGDYRSPFLLRKIHFGFDFDDTNFKDLTS</sequence>
<feature type="compositionally biased region" description="Basic and acidic residues" evidence="1">
    <location>
        <begin position="19"/>
        <end position="30"/>
    </location>
</feature>
<protein>
    <submittedName>
        <fullName evidence="2">Uncharacterized protein</fullName>
    </submittedName>
</protein>
<evidence type="ECO:0000313" key="3">
    <source>
        <dbReference type="Proteomes" id="UP000078284"/>
    </source>
</evidence>
<dbReference type="Proteomes" id="UP000078284">
    <property type="component" value="Chromosome 1"/>
</dbReference>
<organism evidence="2 3">
    <name type="scientific">Arabidopsis thaliana</name>
    <name type="common">Mouse-ear cress</name>
    <dbReference type="NCBI Taxonomy" id="3702"/>
    <lineage>
        <taxon>Eukaryota</taxon>
        <taxon>Viridiplantae</taxon>
        <taxon>Streptophyta</taxon>
        <taxon>Embryophyta</taxon>
        <taxon>Tracheophyta</taxon>
        <taxon>Spermatophyta</taxon>
        <taxon>Magnoliopsida</taxon>
        <taxon>eudicotyledons</taxon>
        <taxon>Gunneridae</taxon>
        <taxon>Pentapetalae</taxon>
        <taxon>rosids</taxon>
        <taxon>malvids</taxon>
        <taxon>Brassicales</taxon>
        <taxon>Brassicaceae</taxon>
        <taxon>Camelineae</taxon>
        <taxon>Arabidopsis</taxon>
    </lineage>
</organism>
<feature type="region of interest" description="Disordered" evidence="1">
    <location>
        <begin position="1"/>
        <end position="30"/>
    </location>
</feature>
<proteinExistence type="predicted"/>